<protein>
    <submittedName>
        <fullName evidence="4">Uncharacterized protein</fullName>
    </submittedName>
</protein>
<feature type="domain" description="Glycosyl transferase family 1" evidence="2">
    <location>
        <begin position="184"/>
        <end position="339"/>
    </location>
</feature>
<dbReference type="SUPFAM" id="SSF53756">
    <property type="entry name" value="UDP-Glycosyltransferase/glycogen phosphorylase"/>
    <property type="match status" value="1"/>
</dbReference>
<sequence>MKVLFEPETFSIQDFGGVSRYFFELIDHAGPELTCELPVVLSNNLYLRDRRHTRHLGLLPGVPVPGNWRLMQFANRRAARRAIARQNFDVFHPTVNDQTWFLELLGDKPFVITIHDMIPALFGQYYHTPGPELLELAKRAARIITVSENTRADVLRLLPVPAERVTVVHHGHATRHYPYEARVPTPDSYLLYTGSRRTYKNFGCLITAFGQLHQHTPGLHLVCAGGGAFTPDEQYQLREAGIAGHTHQLGYLTDGQLNHLYHGARAFVFPSEYEGFGFPILEAFGQHCPAVLSKASCFPEIAHDAALYFNPHDPEDLHEQLDRVLHDRALRQILTRRGQGRVLDFTWPRTVADTHRVYEEAREDAAAVAH</sequence>
<evidence type="ECO:0000259" key="2">
    <source>
        <dbReference type="Pfam" id="PF00534"/>
    </source>
</evidence>
<name>A0ABP7PG23_9BACT</name>
<dbReference type="EMBL" id="BAABDI010000004">
    <property type="protein sequence ID" value="GAA3965064.1"/>
    <property type="molecule type" value="Genomic_DNA"/>
</dbReference>
<accession>A0ABP7PG23</accession>
<dbReference type="Pfam" id="PF13439">
    <property type="entry name" value="Glyco_transf_4"/>
    <property type="match status" value="1"/>
</dbReference>
<dbReference type="PANTHER" id="PTHR46401">
    <property type="entry name" value="GLYCOSYLTRANSFERASE WBBK-RELATED"/>
    <property type="match status" value="1"/>
</dbReference>
<gene>
    <name evidence="4" type="ORF">GCM10022407_09470</name>
</gene>
<evidence type="ECO:0000313" key="4">
    <source>
        <dbReference type="EMBL" id="GAA3965064.1"/>
    </source>
</evidence>
<keyword evidence="1" id="KW-0808">Transferase</keyword>
<keyword evidence="5" id="KW-1185">Reference proteome</keyword>
<organism evidence="4 5">
    <name type="scientific">Hymenobacter antarcticus</name>
    <dbReference type="NCBI Taxonomy" id="486270"/>
    <lineage>
        <taxon>Bacteria</taxon>
        <taxon>Pseudomonadati</taxon>
        <taxon>Bacteroidota</taxon>
        <taxon>Cytophagia</taxon>
        <taxon>Cytophagales</taxon>
        <taxon>Hymenobacteraceae</taxon>
        <taxon>Hymenobacter</taxon>
    </lineage>
</organism>
<dbReference type="PANTHER" id="PTHR46401:SF2">
    <property type="entry name" value="GLYCOSYLTRANSFERASE WBBK-RELATED"/>
    <property type="match status" value="1"/>
</dbReference>
<dbReference type="Proteomes" id="UP001501556">
    <property type="component" value="Unassembled WGS sequence"/>
</dbReference>
<comment type="caution">
    <text evidence="4">The sequence shown here is derived from an EMBL/GenBank/DDBJ whole genome shotgun (WGS) entry which is preliminary data.</text>
</comment>
<feature type="domain" description="Glycosyltransferase subfamily 4-like N-terminal" evidence="3">
    <location>
        <begin position="16"/>
        <end position="171"/>
    </location>
</feature>
<dbReference type="InterPro" id="IPR001296">
    <property type="entry name" value="Glyco_trans_1"/>
</dbReference>
<dbReference type="CDD" id="cd03809">
    <property type="entry name" value="GT4_MtfB-like"/>
    <property type="match status" value="1"/>
</dbReference>
<evidence type="ECO:0000313" key="5">
    <source>
        <dbReference type="Proteomes" id="UP001501556"/>
    </source>
</evidence>
<proteinExistence type="predicted"/>
<dbReference type="RefSeq" id="WP_345121555.1">
    <property type="nucleotide sequence ID" value="NZ_BAABDI010000004.1"/>
</dbReference>
<dbReference type="Gene3D" id="3.40.50.2000">
    <property type="entry name" value="Glycogen Phosphorylase B"/>
    <property type="match status" value="2"/>
</dbReference>
<dbReference type="InterPro" id="IPR028098">
    <property type="entry name" value="Glyco_trans_4-like_N"/>
</dbReference>
<evidence type="ECO:0000259" key="3">
    <source>
        <dbReference type="Pfam" id="PF13439"/>
    </source>
</evidence>
<dbReference type="Pfam" id="PF00534">
    <property type="entry name" value="Glycos_transf_1"/>
    <property type="match status" value="1"/>
</dbReference>
<reference evidence="5" key="1">
    <citation type="journal article" date="2019" name="Int. J. Syst. Evol. Microbiol.">
        <title>The Global Catalogue of Microorganisms (GCM) 10K type strain sequencing project: providing services to taxonomists for standard genome sequencing and annotation.</title>
        <authorList>
            <consortium name="The Broad Institute Genomics Platform"/>
            <consortium name="The Broad Institute Genome Sequencing Center for Infectious Disease"/>
            <person name="Wu L."/>
            <person name="Ma J."/>
        </authorList>
    </citation>
    <scope>NUCLEOTIDE SEQUENCE [LARGE SCALE GENOMIC DNA]</scope>
    <source>
        <strain evidence="5">JCM 17217</strain>
    </source>
</reference>
<evidence type="ECO:0000256" key="1">
    <source>
        <dbReference type="ARBA" id="ARBA00022679"/>
    </source>
</evidence>